<dbReference type="GO" id="GO:0003960">
    <property type="term" value="F:quinone reductase (NADPH) activity"/>
    <property type="evidence" value="ECO:0007669"/>
    <property type="project" value="UniProtKB-EC"/>
</dbReference>
<dbReference type="Pfam" id="PF08240">
    <property type="entry name" value="ADH_N"/>
    <property type="match status" value="1"/>
</dbReference>
<evidence type="ECO:0000256" key="2">
    <source>
        <dbReference type="ARBA" id="ARBA00023002"/>
    </source>
</evidence>
<dbReference type="HOGENOM" id="CLU_026673_3_4_6"/>
<dbReference type="EC" id="1.6.5.5" evidence="4"/>
<gene>
    <name evidence="4" type="primary">qor</name>
    <name evidence="4" type="ordered locus">ABO_0980</name>
</gene>
<dbReference type="InterPro" id="IPR014189">
    <property type="entry name" value="Quinone_OxRdtase_PIG3"/>
</dbReference>
<dbReference type="Pfam" id="PF00107">
    <property type="entry name" value="ADH_zinc_N"/>
    <property type="match status" value="1"/>
</dbReference>
<dbReference type="Gene3D" id="3.40.50.720">
    <property type="entry name" value="NAD(P)-binding Rossmann-like Domain"/>
    <property type="match status" value="1"/>
</dbReference>
<dbReference type="AlphaFoldDB" id="Q0VQX0"/>
<protein>
    <submittedName>
        <fullName evidence="4">Quinone oxidureductase, putative</fullName>
        <ecNumber evidence="4">1.6.5.5</ecNumber>
    </submittedName>
</protein>
<evidence type="ECO:0000256" key="1">
    <source>
        <dbReference type="ARBA" id="ARBA00022857"/>
    </source>
</evidence>
<dbReference type="InterPro" id="IPR013154">
    <property type="entry name" value="ADH-like_N"/>
</dbReference>
<dbReference type="InterPro" id="IPR036291">
    <property type="entry name" value="NAD(P)-bd_dom_sf"/>
</dbReference>
<keyword evidence="5" id="KW-1185">Reference proteome</keyword>
<dbReference type="SMR" id="Q0VQX0"/>
<dbReference type="STRING" id="393595.ABO_0980"/>
<dbReference type="OrthoDB" id="9780520at2"/>
<dbReference type="InterPro" id="IPR011032">
    <property type="entry name" value="GroES-like_sf"/>
</dbReference>
<sequence length="321" mass="34463">MRAWCIEEKQLQLHSLEAPQPGPEEVQVQVKAIGVNRADLLQVQGRYPAPPGTSSRIPGLEYAGVVSAIGKRVQKRKVGDAVMGLVPGCAYAEQVISHERETLTIPQGITFIHAATLPEAFLTAYRALFLEGGLQPGQWCLIRPATAGVGLAATQLAITLGARPIGASREPNKLTAANDLGLVAQVRENGTFTAQLNTITDGEGVAVILDMVGPDWNDLLGGLRAEGSLVSIGVLGGLNTELNLGALLMKRQTLKSMTMRSQPLEKRIQLAQVFNDRLAPLFANGQLRPLPLETFSFENAIEAHKHMASNDFSGKRVIVVK</sequence>
<proteinExistence type="predicted"/>
<dbReference type="CDD" id="cd05276">
    <property type="entry name" value="p53_inducible_oxidoreductase"/>
    <property type="match status" value="1"/>
</dbReference>
<dbReference type="GO" id="GO:0070402">
    <property type="term" value="F:NADPH binding"/>
    <property type="evidence" value="ECO:0007669"/>
    <property type="project" value="TreeGrafter"/>
</dbReference>
<evidence type="ECO:0000313" key="5">
    <source>
        <dbReference type="Proteomes" id="UP000008871"/>
    </source>
</evidence>
<dbReference type="PANTHER" id="PTHR48106:SF18">
    <property type="entry name" value="QUINONE OXIDOREDUCTASE PIG3"/>
    <property type="match status" value="1"/>
</dbReference>
<accession>Q0VQX0</accession>
<dbReference type="EMBL" id="AM286690">
    <property type="protein sequence ID" value="CAL16428.1"/>
    <property type="molecule type" value="Genomic_DNA"/>
</dbReference>
<reference evidence="4 5" key="1">
    <citation type="journal article" date="2006" name="Nat. Biotechnol.">
        <title>Genome sequence of the ubiquitous hydrocarbon-degrading marine bacterium Alcanivorax borkumensis.</title>
        <authorList>
            <person name="Schneiker S."/>
            <person name="Martins dos Santos V.A.P."/>
            <person name="Bartels D."/>
            <person name="Bekel T."/>
            <person name="Brecht M."/>
            <person name="Buhrmester J."/>
            <person name="Chernikova T.N."/>
            <person name="Denaro R."/>
            <person name="Ferrer M."/>
            <person name="Gertler C."/>
            <person name="Goesmann A."/>
            <person name="Golyshina O.V."/>
            <person name="Kaminski F."/>
            <person name="Khachane A.N."/>
            <person name="Lang S."/>
            <person name="Linke B."/>
            <person name="McHardy A.C."/>
            <person name="Meyer F."/>
            <person name="Nechitaylo T."/>
            <person name="Puehler A."/>
            <person name="Regenhardt D."/>
            <person name="Rupp O."/>
            <person name="Sabirova J.S."/>
            <person name="Selbitschka W."/>
            <person name="Yakimov M.M."/>
            <person name="Timmis K.N."/>
            <person name="Vorhoelter F.-J."/>
            <person name="Weidner S."/>
            <person name="Kaiser O."/>
            <person name="Golyshin P.N."/>
        </authorList>
    </citation>
    <scope>NUCLEOTIDE SEQUENCE [LARGE SCALE GENOMIC DNA]</scope>
    <source>
        <strain evidence="5">ATCC 700651 / DSM 11573 / NCIMB 13689 / SK2</strain>
    </source>
</reference>
<dbReference type="SUPFAM" id="SSF51735">
    <property type="entry name" value="NAD(P)-binding Rossmann-fold domains"/>
    <property type="match status" value="1"/>
</dbReference>
<dbReference type="eggNOG" id="COG0604">
    <property type="taxonomic scope" value="Bacteria"/>
</dbReference>
<dbReference type="SMART" id="SM00829">
    <property type="entry name" value="PKS_ER"/>
    <property type="match status" value="1"/>
</dbReference>
<dbReference type="InterPro" id="IPR013149">
    <property type="entry name" value="ADH-like_C"/>
</dbReference>
<dbReference type="SUPFAM" id="SSF50129">
    <property type="entry name" value="GroES-like"/>
    <property type="match status" value="1"/>
</dbReference>
<evidence type="ECO:0000313" key="4">
    <source>
        <dbReference type="EMBL" id="CAL16428.1"/>
    </source>
</evidence>
<evidence type="ECO:0000259" key="3">
    <source>
        <dbReference type="SMART" id="SM00829"/>
    </source>
</evidence>
<dbReference type="Gene3D" id="3.90.180.10">
    <property type="entry name" value="Medium-chain alcohol dehydrogenases, catalytic domain"/>
    <property type="match status" value="1"/>
</dbReference>
<organism evidence="4 5">
    <name type="scientific">Alcanivorax borkumensis (strain ATCC 700651 / DSM 11573 / NCIMB 13689 / SK2)</name>
    <dbReference type="NCBI Taxonomy" id="393595"/>
    <lineage>
        <taxon>Bacteria</taxon>
        <taxon>Pseudomonadati</taxon>
        <taxon>Pseudomonadota</taxon>
        <taxon>Gammaproteobacteria</taxon>
        <taxon>Oceanospirillales</taxon>
        <taxon>Alcanivoracaceae</taxon>
        <taxon>Alcanivorax</taxon>
    </lineage>
</organism>
<name>Q0VQX0_ALCBS</name>
<dbReference type="InterPro" id="IPR020843">
    <property type="entry name" value="ER"/>
</dbReference>
<dbReference type="KEGG" id="abo:ABO_0980"/>
<keyword evidence="1" id="KW-0521">NADP</keyword>
<dbReference type="RefSeq" id="WP_011588264.1">
    <property type="nucleotide sequence ID" value="NC_008260.1"/>
</dbReference>
<feature type="domain" description="Enoyl reductase (ER)" evidence="3">
    <location>
        <begin position="9"/>
        <end position="318"/>
    </location>
</feature>
<keyword evidence="2 4" id="KW-0560">Oxidoreductase</keyword>
<dbReference type="Proteomes" id="UP000008871">
    <property type="component" value="Chromosome"/>
</dbReference>
<dbReference type="PANTHER" id="PTHR48106">
    <property type="entry name" value="QUINONE OXIDOREDUCTASE PIG3-RELATED"/>
    <property type="match status" value="1"/>
</dbReference>